<evidence type="ECO:0000313" key="2">
    <source>
        <dbReference type="Proteomes" id="UP000830768"/>
    </source>
</evidence>
<accession>A0ACD3ZF74</accession>
<gene>
    <name evidence="1" type="ORF">LCI18_010547</name>
</gene>
<dbReference type="Proteomes" id="UP000830768">
    <property type="component" value="Chromosome 9"/>
</dbReference>
<dbReference type="EMBL" id="CP090037">
    <property type="protein sequence ID" value="UPK99612.1"/>
    <property type="molecule type" value="Genomic_DNA"/>
</dbReference>
<evidence type="ECO:0000313" key="1">
    <source>
        <dbReference type="EMBL" id="UPK99612.1"/>
    </source>
</evidence>
<sequence>MGRLRELQRRVFGSWPKGEPSGTPANLTQTRGELDQELITTSSRFSSSRTEEGGSCSRTSHSPTSLNTARLLTREEEAIEWLEICAGKVSVIIRGLPKCPHNPQGPRAEEEHHLCATCLSIATKLRAIETSLKVMWLESNHGFHKQVGLLLGILDDMCSEKPYDNHVPPHKAMKDRFPSLWDIMKDERPKEQWVLGYLKRPYDIICILEQTCKAILDFLPNDGSEGDLEEFEPEDHSAAQDALLNALTKHTLCDICVQHDAEDPPLRHESRLFLMKLRRKEDLVRFDVITRSTINESWEDFCIEIPASTGRRVKFANEKGSDHTPHDSTRSTDTPLKAFCKIFQENNACRVSLRLRDNDLFWSKAEVLRHEPSPGLGMSLSDVLSRFRLTVREKFALGHIIALSFWQFYSSELMDRVWNSDTIWFMPQADGLHNPSKVPLKAYVSFHPDKTKRDEDASECIERIGLIHKYPRILSLGILLLEIGLGEPLSCPPTDGQSRRLNKRHSNALVKLQELEHNTTWDVNRQHLLAFVRATANCLNFDGLPHMKEHSSTSISFTRRDWLHQRVVAILADLDKRFPMIDNMTNYLVNKPLRSAITSSSHDPANRCTSPSAVISPEPEHASYNGSKQANSKLSGERNFPTSEKDFKIAIFCALPLEASAVAALFDNSWNGDKLCYCRSKGDDNIYSIGSFGLQNIVLVHMGRMGEVQAATAASHCQHTFRSIELAVVVGICGAVPFTPRGDEIVLGDVIVSEDIIQYDFGRQFTEAFESKDAPLDSIPRPKNQIANFLAKLKSNPTGETLQKRMSSYLTILQQISKLKACYPSTNRDLLFSATHEHPDRARTCECAGCCGKELPRKRLVNGTSKPAVYYGLFASGDKVMKSGTQRDALAAKRTGILGFEMEGAGVWSIFPCAVIKSACDYADSHKTKAFQPYAAATAASYAKAFLDEWGHSFSG</sequence>
<proteinExistence type="predicted"/>
<keyword evidence="2" id="KW-1185">Reference proteome</keyword>
<name>A0ACD3ZF74_FUSSC</name>
<protein>
    <submittedName>
        <fullName evidence="1">Uncharacterized protein</fullName>
    </submittedName>
</protein>
<reference evidence="1" key="1">
    <citation type="submission" date="2021-11" db="EMBL/GenBank/DDBJ databases">
        <title>Fusarium solani-melongenae Genome sequencing and assembly.</title>
        <authorList>
            <person name="Xie S."/>
            <person name="Huang L."/>
            <person name="Zhang X."/>
        </authorList>
    </citation>
    <scope>NUCLEOTIDE SEQUENCE</scope>
    <source>
        <strain evidence="1">CRI 24-3</strain>
    </source>
</reference>
<organism evidence="1 2">
    <name type="scientific">Fusarium solani subsp. cucurbitae</name>
    <name type="common">Neocosmosporum cucurbitae</name>
    <dbReference type="NCBI Taxonomy" id="2747967"/>
    <lineage>
        <taxon>Eukaryota</taxon>
        <taxon>Fungi</taxon>
        <taxon>Dikarya</taxon>
        <taxon>Ascomycota</taxon>
        <taxon>Pezizomycotina</taxon>
        <taxon>Sordariomycetes</taxon>
        <taxon>Hypocreomycetidae</taxon>
        <taxon>Hypocreales</taxon>
        <taxon>Nectriaceae</taxon>
        <taxon>Fusarium</taxon>
        <taxon>Fusarium solani species complex</taxon>
    </lineage>
</organism>